<evidence type="ECO:0000256" key="6">
    <source>
        <dbReference type="ARBA" id="ARBA00023014"/>
    </source>
</evidence>
<protein>
    <submittedName>
        <fullName evidence="9">Iron-sulfur protein</fullName>
    </submittedName>
    <submittedName>
        <fullName evidence="10">Vanillate O-demethylase ferredoxin subunit</fullName>
    </submittedName>
</protein>
<evidence type="ECO:0000259" key="7">
    <source>
        <dbReference type="PROSITE" id="PS51085"/>
    </source>
</evidence>
<dbReference type="InterPro" id="IPR017938">
    <property type="entry name" value="Riboflavin_synthase-like_b-brl"/>
</dbReference>
<dbReference type="EMBL" id="FNRS01000001">
    <property type="protein sequence ID" value="SEC09843.1"/>
    <property type="molecule type" value="Genomic_DNA"/>
</dbReference>
<evidence type="ECO:0000256" key="5">
    <source>
        <dbReference type="ARBA" id="ARBA00023004"/>
    </source>
</evidence>
<comment type="caution">
    <text evidence="9">The sequence shown here is derived from an EMBL/GenBank/DDBJ whole genome shotgun (WGS) entry which is preliminary data.</text>
</comment>
<dbReference type="Proteomes" id="UP000036395">
    <property type="component" value="Unassembled WGS sequence"/>
</dbReference>
<feature type="domain" description="2Fe-2S ferredoxin-type" evidence="7">
    <location>
        <begin position="247"/>
        <end position="328"/>
    </location>
</feature>
<dbReference type="SUPFAM" id="SSF63380">
    <property type="entry name" value="Riboflavin synthase domain-like"/>
    <property type="match status" value="1"/>
</dbReference>
<evidence type="ECO:0000313" key="10">
    <source>
        <dbReference type="EMBL" id="SEC09843.1"/>
    </source>
</evidence>
<proteinExistence type="predicted"/>
<dbReference type="PATRIC" id="fig|47884.3.peg.4445"/>
<keyword evidence="5" id="KW-0408">Iron</keyword>
<dbReference type="Pfam" id="PF00111">
    <property type="entry name" value="Fer2"/>
    <property type="match status" value="1"/>
</dbReference>
<dbReference type="PANTHER" id="PTHR47354:SF1">
    <property type="entry name" value="CARNITINE MONOOXYGENASE REDUCTASE SUBUNIT"/>
    <property type="match status" value="1"/>
</dbReference>
<dbReference type="GO" id="GO:0016491">
    <property type="term" value="F:oxidoreductase activity"/>
    <property type="evidence" value="ECO:0007669"/>
    <property type="project" value="UniProtKB-KW"/>
</dbReference>
<name>A0A0J6GKK4_PSETA</name>
<dbReference type="CDD" id="cd00207">
    <property type="entry name" value="fer2"/>
    <property type="match status" value="1"/>
</dbReference>
<keyword evidence="2" id="KW-0001">2Fe-2S</keyword>
<dbReference type="PRINTS" id="PR00409">
    <property type="entry name" value="PHDIOXRDTASE"/>
</dbReference>
<dbReference type="OrthoDB" id="9801223at2"/>
<feature type="domain" description="FAD-binding FR-type" evidence="8">
    <location>
        <begin position="10"/>
        <end position="112"/>
    </location>
</feature>
<gene>
    <name evidence="10" type="ORF">SAMN04490203_1792</name>
    <name evidence="9" type="ORF">TU78_19745</name>
</gene>
<dbReference type="InterPro" id="IPR001041">
    <property type="entry name" value="2Fe-2S_ferredoxin-type"/>
</dbReference>
<evidence type="ECO:0000256" key="2">
    <source>
        <dbReference type="ARBA" id="ARBA00022714"/>
    </source>
</evidence>
<dbReference type="SUPFAM" id="SSF52343">
    <property type="entry name" value="Ferredoxin reductase-like, C-terminal NADP-linked domain"/>
    <property type="match status" value="1"/>
</dbReference>
<dbReference type="Proteomes" id="UP000183155">
    <property type="component" value="Unassembled WGS sequence"/>
</dbReference>
<dbReference type="InterPro" id="IPR012675">
    <property type="entry name" value="Beta-grasp_dom_sf"/>
</dbReference>
<dbReference type="InterPro" id="IPR006058">
    <property type="entry name" value="2Fe2S_fd_BS"/>
</dbReference>
<evidence type="ECO:0000313" key="11">
    <source>
        <dbReference type="Proteomes" id="UP000036395"/>
    </source>
</evidence>
<reference evidence="10 12" key="2">
    <citation type="submission" date="2016-10" db="EMBL/GenBank/DDBJ databases">
        <authorList>
            <person name="Varghese N."/>
            <person name="Submissions S."/>
        </authorList>
    </citation>
    <scope>NUCLEOTIDE SEQUENCE [LARGE SCALE GENOMIC DNA]</scope>
    <source>
        <strain evidence="10 12">BS3652</strain>
    </source>
</reference>
<reference evidence="9 11" key="1">
    <citation type="submission" date="2015-02" db="EMBL/GenBank/DDBJ databases">
        <title>Pseudomonas helleri sp. nov. and Pseudomonas weihenstephanensis sp. nov., isolated from raw cows milk.</title>
        <authorList>
            <person name="von Neubeck M."/>
            <person name="Huptas C."/>
            <person name="Wenning M."/>
            <person name="Scherer S."/>
        </authorList>
    </citation>
    <scope>NUCLEOTIDE SEQUENCE [LARGE SCALE GENOMIC DNA]</scope>
    <source>
        <strain evidence="9 11">DSM 21104</strain>
    </source>
</reference>
<keyword evidence="12" id="KW-1185">Reference proteome</keyword>
<evidence type="ECO:0000313" key="9">
    <source>
        <dbReference type="EMBL" id="KMM82888.1"/>
    </source>
</evidence>
<dbReference type="CDD" id="cd06185">
    <property type="entry name" value="PDR_like"/>
    <property type="match status" value="1"/>
</dbReference>
<evidence type="ECO:0000313" key="12">
    <source>
        <dbReference type="Proteomes" id="UP000183155"/>
    </source>
</evidence>
<keyword evidence="1" id="KW-0285">Flavoprotein</keyword>
<accession>A0A0J6GKK4</accession>
<evidence type="ECO:0000259" key="8">
    <source>
        <dbReference type="PROSITE" id="PS51384"/>
    </source>
</evidence>
<dbReference type="Pfam" id="PF00175">
    <property type="entry name" value="NAD_binding_1"/>
    <property type="match status" value="1"/>
</dbReference>
<dbReference type="SUPFAM" id="SSF54292">
    <property type="entry name" value="2Fe-2S ferredoxin-like"/>
    <property type="match status" value="1"/>
</dbReference>
<dbReference type="RefSeq" id="WP_048383287.1">
    <property type="nucleotide sequence ID" value="NZ_FNRS01000001.1"/>
</dbReference>
<dbReference type="Gene3D" id="3.10.20.30">
    <property type="match status" value="1"/>
</dbReference>
<keyword evidence="6" id="KW-0411">Iron-sulfur</keyword>
<dbReference type="PROSITE" id="PS00197">
    <property type="entry name" value="2FE2S_FER_1"/>
    <property type="match status" value="1"/>
</dbReference>
<dbReference type="InterPro" id="IPR017927">
    <property type="entry name" value="FAD-bd_FR_type"/>
</dbReference>
<dbReference type="InterPro" id="IPR001433">
    <property type="entry name" value="OxRdtase_FAD/NAD-bd"/>
</dbReference>
<dbReference type="GO" id="GO:0046872">
    <property type="term" value="F:metal ion binding"/>
    <property type="evidence" value="ECO:0007669"/>
    <property type="project" value="UniProtKB-KW"/>
</dbReference>
<dbReference type="Gene3D" id="3.40.50.80">
    <property type="entry name" value="Nucleotide-binding domain of ferredoxin-NADP reductase (FNR) module"/>
    <property type="match status" value="1"/>
</dbReference>
<dbReference type="EMBL" id="JYLA01000009">
    <property type="protein sequence ID" value="KMM82888.1"/>
    <property type="molecule type" value="Genomic_DNA"/>
</dbReference>
<dbReference type="PROSITE" id="PS51384">
    <property type="entry name" value="FAD_FR"/>
    <property type="match status" value="1"/>
</dbReference>
<evidence type="ECO:0000256" key="4">
    <source>
        <dbReference type="ARBA" id="ARBA00023002"/>
    </source>
</evidence>
<evidence type="ECO:0000256" key="1">
    <source>
        <dbReference type="ARBA" id="ARBA00022630"/>
    </source>
</evidence>
<dbReference type="STRING" id="47884.SAMN04490203_1792"/>
<dbReference type="GO" id="GO:0051537">
    <property type="term" value="F:2 iron, 2 sulfur cluster binding"/>
    <property type="evidence" value="ECO:0007669"/>
    <property type="project" value="UniProtKB-KW"/>
</dbReference>
<dbReference type="InterPro" id="IPR036010">
    <property type="entry name" value="2Fe-2S_ferredoxin-like_sf"/>
</dbReference>
<keyword evidence="4" id="KW-0560">Oxidoreductase</keyword>
<dbReference type="InterPro" id="IPR050415">
    <property type="entry name" value="MRET"/>
</dbReference>
<keyword evidence="3" id="KW-0479">Metal-binding</keyword>
<evidence type="ECO:0000256" key="3">
    <source>
        <dbReference type="ARBA" id="ARBA00022723"/>
    </source>
</evidence>
<organism evidence="9 11">
    <name type="scientific">Pseudomonas taetrolens</name>
    <dbReference type="NCBI Taxonomy" id="47884"/>
    <lineage>
        <taxon>Bacteria</taxon>
        <taxon>Pseudomonadati</taxon>
        <taxon>Pseudomonadota</taxon>
        <taxon>Gammaproteobacteria</taxon>
        <taxon>Pseudomonadales</taxon>
        <taxon>Pseudomonadaceae</taxon>
        <taxon>Pseudomonas</taxon>
    </lineage>
</organism>
<sequence length="328" mass="35147">MNAIVDSTAATHLELVVKQIRMEANGVNSYEFVSADGSNLPPFTAGAHIDVHVGGGVIRQYSLCNSPSERHRYMIAVLKDPNGRGGSAAVHETIKVGDRVRVSVPRNNFELHPGSTKVVLLAGGIGVTPMKSMAHQLEAQNIEYQMYYCAKGPEYAAFQAELEGLAKSGSVSFHFDGGDPGNKLDISSILKNPKGECDLYYCGPGGFMQACKEASEHWPSGSVHFEHFKAPVKKETEECPIVGGFIAEIASTGEKLEVGPSESLAEALNNAGYSVETSCQSGLCGTCKVRYLKGVVDHQDFILDDSERPDFLTCCVSRAAGGTLLLDL</sequence>
<dbReference type="InterPro" id="IPR039261">
    <property type="entry name" value="FNR_nucleotide-bd"/>
</dbReference>
<dbReference type="PROSITE" id="PS51085">
    <property type="entry name" value="2FE2S_FER_2"/>
    <property type="match status" value="1"/>
</dbReference>
<dbReference type="Gene3D" id="2.40.30.10">
    <property type="entry name" value="Translation factors"/>
    <property type="match status" value="1"/>
</dbReference>
<dbReference type="AlphaFoldDB" id="A0A0J6GKK4"/>
<dbReference type="PANTHER" id="PTHR47354">
    <property type="entry name" value="NADH OXIDOREDUCTASE HCR"/>
    <property type="match status" value="1"/>
</dbReference>